<protein>
    <submittedName>
        <fullName evidence="1">Uncharacterized protein</fullName>
    </submittedName>
</protein>
<dbReference type="GeneID" id="90824308"/>
<reference evidence="1" key="2">
    <citation type="submission" date="2024-02" db="EMBL/GenBank/DDBJ databases">
        <title>Comparative genomics of Cryptococcus and Kwoniella reveals pathogenesis evolution and contrasting modes of karyotype evolution via chromosome fusion or intercentromeric recombination.</title>
        <authorList>
            <person name="Coelho M.A."/>
            <person name="David-Palma M."/>
            <person name="Shea T."/>
            <person name="Bowers K."/>
            <person name="McGinley-Smith S."/>
            <person name="Mohammad A.W."/>
            <person name="Gnirke A."/>
            <person name="Yurkov A.M."/>
            <person name="Nowrousian M."/>
            <person name="Sun S."/>
            <person name="Cuomo C.A."/>
            <person name="Heitman J."/>
        </authorList>
    </citation>
    <scope>NUCLEOTIDE SEQUENCE</scope>
    <source>
        <strain evidence="1">CBS 10118</strain>
    </source>
</reference>
<keyword evidence="2" id="KW-1185">Reference proteome</keyword>
<dbReference type="EMBL" id="CP144541">
    <property type="protein sequence ID" value="WVW78493.1"/>
    <property type="molecule type" value="Genomic_DNA"/>
</dbReference>
<dbReference type="RefSeq" id="XP_065725153.1">
    <property type="nucleotide sequence ID" value="XM_065869081.1"/>
</dbReference>
<reference evidence="1" key="1">
    <citation type="submission" date="2013-07" db="EMBL/GenBank/DDBJ databases">
        <authorList>
            <consortium name="The Broad Institute Genome Sequencing Platform"/>
            <person name="Cuomo C."/>
            <person name="Litvintseva A."/>
            <person name="Chen Y."/>
            <person name="Heitman J."/>
            <person name="Sun S."/>
            <person name="Springer D."/>
            <person name="Dromer F."/>
            <person name="Young S.K."/>
            <person name="Zeng Q."/>
            <person name="Gargeya S."/>
            <person name="Fitzgerald M."/>
            <person name="Abouelleil A."/>
            <person name="Alvarado L."/>
            <person name="Berlin A.M."/>
            <person name="Chapman S.B."/>
            <person name="Dewar J."/>
            <person name="Goldberg J."/>
            <person name="Griggs A."/>
            <person name="Gujja S."/>
            <person name="Hansen M."/>
            <person name="Howarth C."/>
            <person name="Imamovic A."/>
            <person name="Larimer J."/>
            <person name="McCowan C."/>
            <person name="Murphy C."/>
            <person name="Pearson M."/>
            <person name="Priest M."/>
            <person name="Roberts A."/>
            <person name="Saif S."/>
            <person name="Shea T."/>
            <person name="Sykes S."/>
            <person name="Wortman J."/>
            <person name="Nusbaum C."/>
            <person name="Birren B."/>
        </authorList>
    </citation>
    <scope>NUCLEOTIDE SEQUENCE</scope>
    <source>
        <strain evidence="1">CBS 10118</strain>
    </source>
</reference>
<organism evidence="1 2">
    <name type="scientific">Kwoniella bestiolae CBS 10118</name>
    <dbReference type="NCBI Taxonomy" id="1296100"/>
    <lineage>
        <taxon>Eukaryota</taxon>
        <taxon>Fungi</taxon>
        <taxon>Dikarya</taxon>
        <taxon>Basidiomycota</taxon>
        <taxon>Agaricomycotina</taxon>
        <taxon>Tremellomycetes</taxon>
        <taxon>Tremellales</taxon>
        <taxon>Cryptococcaceae</taxon>
        <taxon>Kwoniella</taxon>
    </lineage>
</organism>
<gene>
    <name evidence="1" type="ORF">I302_100448</name>
</gene>
<dbReference type="Proteomes" id="UP000092730">
    <property type="component" value="Chromosome 1"/>
</dbReference>
<dbReference type="KEGG" id="kbi:90824308"/>
<evidence type="ECO:0000313" key="2">
    <source>
        <dbReference type="Proteomes" id="UP000092730"/>
    </source>
</evidence>
<evidence type="ECO:0000313" key="1">
    <source>
        <dbReference type="EMBL" id="WVW78493.1"/>
    </source>
</evidence>
<proteinExistence type="predicted"/>
<dbReference type="AlphaFoldDB" id="A0AAJ8M4I6"/>
<sequence length="109" mass="12889">MKTLARFILSSRLKPRLTSIVIVNLGGYAPRTSEIHGAWNHPYDLDIAMGMHLLSDRRLNYTPETAFVYVALILKLKVAFLEMEEYLWKEDWYGIFRVEEVQRWIPYLV</sequence>
<accession>A0AAJ8M4I6</accession>
<name>A0AAJ8M4I6_9TREE</name>